<dbReference type="InterPro" id="IPR036020">
    <property type="entry name" value="WW_dom_sf"/>
</dbReference>
<evidence type="ECO:0000259" key="2">
    <source>
        <dbReference type="PROSITE" id="PS50020"/>
    </source>
</evidence>
<dbReference type="Pfam" id="PF00397">
    <property type="entry name" value="WW"/>
    <property type="match status" value="1"/>
</dbReference>
<proteinExistence type="predicted"/>
<accession>W9YGC6</accession>
<dbReference type="SUPFAM" id="SSF51045">
    <property type="entry name" value="WW domain"/>
    <property type="match status" value="1"/>
</dbReference>
<feature type="compositionally biased region" description="Polar residues" evidence="1">
    <location>
        <begin position="176"/>
        <end position="185"/>
    </location>
</feature>
<dbReference type="Proteomes" id="UP000019478">
    <property type="component" value="Unassembled WGS sequence"/>
</dbReference>
<sequence length="294" mass="29836">MADYVPPPGPPPPRVPEGWKAVFNTQYKEWFYVNLYTKESTWEKPTEPARRPNSNLEDAPPSGAPPSYSAGSNAPNVSDTKHGFESNNPYNSQRQGDETDEQLAQRLQDEENKRTRGAADDFYTSGGASGTPNASGIQGGYPGAPSPLPQRPESGGSGGRSKGFFGKLLGKSSSSHSPYPAQQGNYAPQPAGYGQGYPQGYGPGPGYGGYPQQGYGGYPQQGYPPAAGYGGYGGGGGYPPKRTGGGIGAGGAAALGLGGGLLGGMMLGEAMDGGDGGDGGGDYGGGDDGGGGDF</sequence>
<dbReference type="CDD" id="cd00201">
    <property type="entry name" value="WW"/>
    <property type="match status" value="1"/>
</dbReference>
<feature type="compositionally biased region" description="Polar residues" evidence="1">
    <location>
        <begin position="85"/>
        <end position="94"/>
    </location>
</feature>
<feature type="compositionally biased region" description="Gly residues" evidence="1">
    <location>
        <begin position="193"/>
        <end position="219"/>
    </location>
</feature>
<dbReference type="STRING" id="1182542.W9YGC6"/>
<feature type="domain" description="WW" evidence="2">
    <location>
        <begin position="13"/>
        <end position="47"/>
    </location>
</feature>
<feature type="region of interest" description="Disordered" evidence="1">
    <location>
        <begin position="39"/>
        <end position="245"/>
    </location>
</feature>
<name>W9YGC6_9EURO</name>
<keyword evidence="4" id="KW-1185">Reference proteome</keyword>
<dbReference type="AlphaFoldDB" id="W9YGC6"/>
<dbReference type="RefSeq" id="XP_007728812.1">
    <property type="nucleotide sequence ID" value="XM_007730622.1"/>
</dbReference>
<evidence type="ECO:0000313" key="3">
    <source>
        <dbReference type="EMBL" id="EXJ91922.1"/>
    </source>
</evidence>
<protein>
    <recommendedName>
        <fullName evidence="2">WW domain-containing protein</fullName>
    </recommendedName>
</protein>
<feature type="region of interest" description="Disordered" evidence="1">
    <location>
        <begin position="268"/>
        <end position="294"/>
    </location>
</feature>
<dbReference type="InterPro" id="IPR001202">
    <property type="entry name" value="WW_dom"/>
</dbReference>
<evidence type="ECO:0000313" key="4">
    <source>
        <dbReference type="Proteomes" id="UP000019478"/>
    </source>
</evidence>
<feature type="compositionally biased region" description="Low complexity" evidence="1">
    <location>
        <begin position="59"/>
        <end position="76"/>
    </location>
</feature>
<comment type="caution">
    <text evidence="3">The sequence shown here is derived from an EMBL/GenBank/DDBJ whole genome shotgun (WGS) entry which is preliminary data.</text>
</comment>
<feature type="compositionally biased region" description="Gly residues" evidence="1">
    <location>
        <begin position="228"/>
        <end position="245"/>
    </location>
</feature>
<feature type="compositionally biased region" description="Basic and acidic residues" evidence="1">
    <location>
        <begin position="107"/>
        <end position="119"/>
    </location>
</feature>
<gene>
    <name evidence="3" type="ORF">A1O3_00472</name>
</gene>
<dbReference type="SMART" id="SM00456">
    <property type="entry name" value="WW"/>
    <property type="match status" value="1"/>
</dbReference>
<feature type="compositionally biased region" description="Low complexity" evidence="1">
    <location>
        <begin position="162"/>
        <end position="175"/>
    </location>
</feature>
<dbReference type="GeneID" id="19164612"/>
<dbReference type="OrthoDB" id="2530521at2759"/>
<dbReference type="EMBL" id="AMGY01000001">
    <property type="protein sequence ID" value="EXJ91922.1"/>
    <property type="molecule type" value="Genomic_DNA"/>
</dbReference>
<reference evidence="3 4" key="1">
    <citation type="submission" date="2013-03" db="EMBL/GenBank/DDBJ databases">
        <title>The Genome Sequence of Capronia epimyces CBS 606.96.</title>
        <authorList>
            <consortium name="The Broad Institute Genomics Platform"/>
            <person name="Cuomo C."/>
            <person name="de Hoog S."/>
            <person name="Gorbushina A."/>
            <person name="Walker B."/>
            <person name="Young S.K."/>
            <person name="Zeng Q."/>
            <person name="Gargeya S."/>
            <person name="Fitzgerald M."/>
            <person name="Haas B."/>
            <person name="Abouelleil A."/>
            <person name="Allen A.W."/>
            <person name="Alvarado L."/>
            <person name="Arachchi H.M."/>
            <person name="Berlin A.M."/>
            <person name="Chapman S.B."/>
            <person name="Gainer-Dewar J."/>
            <person name="Goldberg J."/>
            <person name="Griggs A."/>
            <person name="Gujja S."/>
            <person name="Hansen M."/>
            <person name="Howarth C."/>
            <person name="Imamovic A."/>
            <person name="Ireland A."/>
            <person name="Larimer J."/>
            <person name="McCowan C."/>
            <person name="Murphy C."/>
            <person name="Pearson M."/>
            <person name="Poon T.W."/>
            <person name="Priest M."/>
            <person name="Roberts A."/>
            <person name="Saif S."/>
            <person name="Shea T."/>
            <person name="Sisk P."/>
            <person name="Sykes S."/>
            <person name="Wortman J."/>
            <person name="Nusbaum C."/>
            <person name="Birren B."/>
        </authorList>
    </citation>
    <scope>NUCLEOTIDE SEQUENCE [LARGE SCALE GENOMIC DNA]</scope>
    <source>
        <strain evidence="3 4">CBS 606.96</strain>
    </source>
</reference>
<dbReference type="PROSITE" id="PS01159">
    <property type="entry name" value="WW_DOMAIN_1"/>
    <property type="match status" value="1"/>
</dbReference>
<organism evidence="3 4">
    <name type="scientific">Capronia epimyces CBS 606.96</name>
    <dbReference type="NCBI Taxonomy" id="1182542"/>
    <lineage>
        <taxon>Eukaryota</taxon>
        <taxon>Fungi</taxon>
        <taxon>Dikarya</taxon>
        <taxon>Ascomycota</taxon>
        <taxon>Pezizomycotina</taxon>
        <taxon>Eurotiomycetes</taxon>
        <taxon>Chaetothyriomycetidae</taxon>
        <taxon>Chaetothyriales</taxon>
        <taxon>Herpotrichiellaceae</taxon>
        <taxon>Capronia</taxon>
    </lineage>
</organism>
<dbReference type="PROSITE" id="PS50020">
    <property type="entry name" value="WW_DOMAIN_2"/>
    <property type="match status" value="1"/>
</dbReference>
<dbReference type="Gene3D" id="2.20.70.10">
    <property type="match status" value="1"/>
</dbReference>
<dbReference type="eggNOG" id="ENOG502S4J9">
    <property type="taxonomic scope" value="Eukaryota"/>
</dbReference>
<dbReference type="HOGENOM" id="CLU_060150_0_0_1"/>
<evidence type="ECO:0000256" key="1">
    <source>
        <dbReference type="SAM" id="MobiDB-lite"/>
    </source>
</evidence>
<feature type="compositionally biased region" description="Basic and acidic residues" evidence="1">
    <location>
        <begin position="40"/>
        <end position="50"/>
    </location>
</feature>